<dbReference type="Pfam" id="PF01227">
    <property type="entry name" value="GTP_cyclohydroI"/>
    <property type="match status" value="1"/>
</dbReference>
<feature type="binding site" evidence="6">
    <location>
        <position position="126"/>
    </location>
    <ligand>
        <name>Zn(2+)</name>
        <dbReference type="ChEBI" id="CHEBI:29105"/>
    </ligand>
</feature>
<dbReference type="GO" id="GO:0005737">
    <property type="term" value="C:cytoplasm"/>
    <property type="evidence" value="ECO:0007669"/>
    <property type="project" value="TreeGrafter"/>
</dbReference>
<dbReference type="GO" id="GO:0005525">
    <property type="term" value="F:GTP binding"/>
    <property type="evidence" value="ECO:0007669"/>
    <property type="project" value="UniProtKB-KW"/>
</dbReference>
<keyword evidence="6" id="KW-0862">Zinc</keyword>
<evidence type="ECO:0000313" key="8">
    <source>
        <dbReference type="EMBL" id="KIA76400.1"/>
    </source>
</evidence>
<dbReference type="PANTHER" id="PTHR11109:SF7">
    <property type="entry name" value="GTP CYCLOHYDROLASE 1"/>
    <property type="match status" value="1"/>
</dbReference>
<evidence type="ECO:0000256" key="1">
    <source>
        <dbReference type="ARBA" id="ARBA00001052"/>
    </source>
</evidence>
<dbReference type="GO" id="GO:0008270">
    <property type="term" value="F:zinc ion binding"/>
    <property type="evidence" value="ECO:0007669"/>
    <property type="project" value="UniProtKB-UniRule"/>
</dbReference>
<evidence type="ECO:0000256" key="3">
    <source>
        <dbReference type="ARBA" id="ARBA00008085"/>
    </source>
</evidence>
<name>A0A0C1C5A6_9BACT</name>
<gene>
    <name evidence="6 8" type="primary">folE</name>
    <name evidence="8" type="ORF">DB43_AK00600</name>
</gene>
<comment type="catalytic activity">
    <reaction evidence="1 6">
        <text>GTP + H2O = 7,8-dihydroneopterin 3'-triphosphate + formate + H(+)</text>
        <dbReference type="Rhea" id="RHEA:17473"/>
        <dbReference type="ChEBI" id="CHEBI:15377"/>
        <dbReference type="ChEBI" id="CHEBI:15378"/>
        <dbReference type="ChEBI" id="CHEBI:15740"/>
        <dbReference type="ChEBI" id="CHEBI:37565"/>
        <dbReference type="ChEBI" id="CHEBI:58462"/>
        <dbReference type="EC" id="3.5.4.16"/>
    </reaction>
</comment>
<dbReference type="InterPro" id="IPR018234">
    <property type="entry name" value="GTP_CycHdrlase_I_CS"/>
</dbReference>
<dbReference type="EMBL" id="JSAM01000121">
    <property type="protein sequence ID" value="KIA76400.1"/>
    <property type="molecule type" value="Genomic_DNA"/>
</dbReference>
<sequence>MLCRSLFIRRYKMLELEEKVLSNPFATSHINDSGDEIPYPWNDNHLTDDEKIKNIEYYFEKILLTLGMDVEDDSIRKTPYRYAKMLVKELFPGLNRNNFPKITTQENKFNYRNMLLESHISIHSMCEHHFVPILGYCHIAYIPNDRVIGLSKLNRVAHYFARRPQVQERLTRQIKECLSSLLNTPDVAVVIDASHLCVKMRGVQDADCFTRTYDMGGLFEEDTYRNEFFGAIPKHSEIKL</sequence>
<feature type="binding site" evidence="6">
    <location>
        <position position="197"/>
    </location>
    <ligand>
        <name>Zn(2+)</name>
        <dbReference type="ChEBI" id="CHEBI:29105"/>
    </ligand>
</feature>
<dbReference type="InterPro" id="IPR020602">
    <property type="entry name" value="GTP_CycHdrlase_I_dom"/>
</dbReference>
<dbReference type="SUPFAM" id="SSF55620">
    <property type="entry name" value="Tetrahydrobiopterin biosynthesis enzymes-like"/>
    <property type="match status" value="1"/>
</dbReference>
<dbReference type="PROSITE" id="PS00860">
    <property type="entry name" value="GTP_CYCLOHYDROL_1_2"/>
    <property type="match status" value="1"/>
</dbReference>
<dbReference type="PATRIC" id="fig|83552.4.peg.2541"/>
<keyword evidence="4 6" id="KW-0554">One-carbon metabolism</keyword>
<dbReference type="InterPro" id="IPR043134">
    <property type="entry name" value="GTP-CH-I_N"/>
</dbReference>
<feature type="binding site" evidence="6">
    <location>
        <position position="129"/>
    </location>
    <ligand>
        <name>Zn(2+)</name>
        <dbReference type="ChEBI" id="CHEBI:29105"/>
    </ligand>
</feature>
<evidence type="ECO:0000313" key="9">
    <source>
        <dbReference type="Proteomes" id="UP000031307"/>
    </source>
</evidence>
<dbReference type="PANTHER" id="PTHR11109">
    <property type="entry name" value="GTP CYCLOHYDROLASE I"/>
    <property type="match status" value="1"/>
</dbReference>
<dbReference type="Proteomes" id="UP000031307">
    <property type="component" value="Unassembled WGS sequence"/>
</dbReference>
<evidence type="ECO:0000256" key="4">
    <source>
        <dbReference type="ARBA" id="ARBA00022563"/>
    </source>
</evidence>
<keyword evidence="6" id="KW-0547">Nucleotide-binding</keyword>
<comment type="subunit">
    <text evidence="6">Homopolymer.</text>
</comment>
<dbReference type="GO" id="GO:0046654">
    <property type="term" value="P:tetrahydrofolate biosynthetic process"/>
    <property type="evidence" value="ECO:0007669"/>
    <property type="project" value="UniProtKB-UniRule"/>
</dbReference>
<evidence type="ECO:0000256" key="5">
    <source>
        <dbReference type="ARBA" id="ARBA00022801"/>
    </source>
</evidence>
<proteinExistence type="inferred from homology"/>
<dbReference type="NCBIfam" id="TIGR00063">
    <property type="entry name" value="folE"/>
    <property type="match status" value="1"/>
</dbReference>
<accession>A0A0C1C5A6</accession>
<dbReference type="HAMAP" id="MF_00223">
    <property type="entry name" value="FolE"/>
    <property type="match status" value="1"/>
</dbReference>
<dbReference type="GO" id="GO:0006729">
    <property type="term" value="P:tetrahydrobiopterin biosynthetic process"/>
    <property type="evidence" value="ECO:0007669"/>
    <property type="project" value="TreeGrafter"/>
</dbReference>
<evidence type="ECO:0000259" key="7">
    <source>
        <dbReference type="Pfam" id="PF01227"/>
    </source>
</evidence>
<dbReference type="AlphaFoldDB" id="A0A0C1C5A6"/>
<comment type="similarity">
    <text evidence="3 6">Belongs to the GTP cyclohydrolase I family.</text>
</comment>
<reference evidence="8 9" key="1">
    <citation type="journal article" date="2014" name="Mol. Biol. Evol.">
        <title>Massive expansion of Ubiquitination-related gene families within the Chlamydiae.</title>
        <authorList>
            <person name="Domman D."/>
            <person name="Collingro A."/>
            <person name="Lagkouvardos I."/>
            <person name="Gehre L."/>
            <person name="Weinmaier T."/>
            <person name="Rattei T."/>
            <person name="Subtil A."/>
            <person name="Horn M."/>
        </authorList>
    </citation>
    <scope>NUCLEOTIDE SEQUENCE [LARGE SCALE GENOMIC DNA]</scope>
    <source>
        <strain evidence="8 9">OEW1</strain>
    </source>
</reference>
<keyword evidence="5 6" id="KW-0378">Hydrolase</keyword>
<dbReference type="InterPro" id="IPR043133">
    <property type="entry name" value="GTP-CH-I_C/QueF"/>
</dbReference>
<dbReference type="GO" id="GO:0003934">
    <property type="term" value="F:GTP cyclohydrolase I activity"/>
    <property type="evidence" value="ECO:0007669"/>
    <property type="project" value="UniProtKB-UniRule"/>
</dbReference>
<feature type="domain" description="GTP cyclohydrolase I" evidence="7">
    <location>
        <begin position="57"/>
        <end position="229"/>
    </location>
</feature>
<keyword evidence="6" id="KW-0342">GTP-binding</keyword>
<dbReference type="Gene3D" id="3.30.1130.10">
    <property type="match status" value="1"/>
</dbReference>
<dbReference type="UniPathway" id="UPA00848">
    <property type="reaction ID" value="UER00151"/>
</dbReference>
<organism evidence="8 9">
    <name type="scientific">Parachlamydia acanthamoebae</name>
    <dbReference type="NCBI Taxonomy" id="83552"/>
    <lineage>
        <taxon>Bacteria</taxon>
        <taxon>Pseudomonadati</taxon>
        <taxon>Chlamydiota</taxon>
        <taxon>Chlamydiia</taxon>
        <taxon>Parachlamydiales</taxon>
        <taxon>Parachlamydiaceae</taxon>
        <taxon>Parachlamydia</taxon>
    </lineage>
</organism>
<dbReference type="NCBIfam" id="NF006824">
    <property type="entry name" value="PRK09347.1-1"/>
    <property type="match status" value="1"/>
</dbReference>
<comment type="pathway">
    <text evidence="2 6">Cofactor biosynthesis; 7,8-dihydroneopterin triphosphate biosynthesis; 7,8-dihydroneopterin triphosphate from GTP: step 1/1.</text>
</comment>
<evidence type="ECO:0000256" key="2">
    <source>
        <dbReference type="ARBA" id="ARBA00005080"/>
    </source>
</evidence>
<protein>
    <recommendedName>
        <fullName evidence="6">GTP cyclohydrolase 1</fullName>
        <ecNumber evidence="6">3.5.4.16</ecNumber>
    </recommendedName>
    <alternativeName>
        <fullName evidence="6">GTP cyclohydrolase I</fullName>
        <shortName evidence="6">GTP-CH-I</shortName>
    </alternativeName>
</protein>
<keyword evidence="6" id="KW-0479">Metal-binding</keyword>
<dbReference type="FunFam" id="3.30.1130.10:FF:000001">
    <property type="entry name" value="GTP cyclohydrolase 1"/>
    <property type="match status" value="1"/>
</dbReference>
<dbReference type="GO" id="GO:0006730">
    <property type="term" value="P:one-carbon metabolic process"/>
    <property type="evidence" value="ECO:0007669"/>
    <property type="project" value="UniProtKB-UniRule"/>
</dbReference>
<comment type="caution">
    <text evidence="8">The sequence shown here is derived from an EMBL/GenBank/DDBJ whole genome shotgun (WGS) entry which is preliminary data.</text>
</comment>
<dbReference type="Gene3D" id="1.10.286.10">
    <property type="match status" value="1"/>
</dbReference>
<dbReference type="InterPro" id="IPR001474">
    <property type="entry name" value="GTP_CycHdrlase_I"/>
</dbReference>
<dbReference type="EC" id="3.5.4.16" evidence="6"/>
<evidence type="ECO:0000256" key="6">
    <source>
        <dbReference type="HAMAP-Rule" id="MF_00223"/>
    </source>
</evidence>
<dbReference type="NCBIfam" id="NF006826">
    <property type="entry name" value="PRK09347.1-3"/>
    <property type="match status" value="1"/>
</dbReference>